<organism evidence="3 4">
    <name type="scientific">Pseudoxanthomonas spadix (strain BD-a59)</name>
    <dbReference type="NCBI Taxonomy" id="1045855"/>
    <lineage>
        <taxon>Bacteria</taxon>
        <taxon>Pseudomonadati</taxon>
        <taxon>Pseudomonadota</taxon>
        <taxon>Gammaproteobacteria</taxon>
        <taxon>Lysobacterales</taxon>
        <taxon>Lysobacteraceae</taxon>
        <taxon>Pseudoxanthomonas</taxon>
    </lineage>
</organism>
<keyword evidence="1" id="KW-0732">Signal</keyword>
<evidence type="ECO:0000256" key="1">
    <source>
        <dbReference type="SAM" id="SignalP"/>
    </source>
</evidence>
<evidence type="ECO:0000313" key="4">
    <source>
        <dbReference type="Proteomes" id="UP000005870"/>
    </source>
</evidence>
<feature type="chain" id="PRO_5003504348" evidence="1">
    <location>
        <begin position="24"/>
        <end position="150"/>
    </location>
</feature>
<evidence type="ECO:0000313" key="3">
    <source>
        <dbReference type="EMBL" id="AER54802.1"/>
    </source>
</evidence>
<dbReference type="EMBL" id="CP003093">
    <property type="protein sequence ID" value="AER54802.1"/>
    <property type="molecule type" value="Genomic_DNA"/>
</dbReference>
<dbReference type="Proteomes" id="UP000005870">
    <property type="component" value="Chromosome"/>
</dbReference>
<dbReference type="KEGG" id="psd:DSC_00745"/>
<feature type="domain" description="EF-hand" evidence="2">
    <location>
        <begin position="110"/>
        <end position="145"/>
    </location>
</feature>
<dbReference type="STRING" id="1045855.DSC_00745"/>
<dbReference type="PROSITE" id="PS50222">
    <property type="entry name" value="EF_HAND_2"/>
    <property type="match status" value="2"/>
</dbReference>
<name>G7USU1_PSEUP</name>
<evidence type="ECO:0000259" key="2">
    <source>
        <dbReference type="PROSITE" id="PS50222"/>
    </source>
</evidence>
<feature type="domain" description="EF-hand" evidence="2">
    <location>
        <begin position="33"/>
        <end position="68"/>
    </location>
</feature>
<keyword evidence="4" id="KW-1185">Reference proteome</keyword>
<dbReference type="Pfam" id="PF13202">
    <property type="entry name" value="EF-hand_5"/>
    <property type="match status" value="4"/>
</dbReference>
<dbReference type="eggNOG" id="COG5126">
    <property type="taxonomic scope" value="Bacteria"/>
</dbReference>
<sequence>MKLPHEIRLLPLLLVFLAPAAFAQMTLPEPTQAQKQALQQRWAKADTNQDGYIDRAEADALNPISKNFDVLDADRDGRLSQAEMRNSVLDRLRAADTNQDGDIDRAEADASLPRVARAFDRLDLNADGKLSVEEVQQVASRFAGRRQGQR</sequence>
<reference evidence="3 4" key="1">
    <citation type="journal article" date="2012" name="J. Bacteriol.">
        <title>Complete Genome Sequence of the BTEX-Degrading Bacterium Pseudoxanthomonas spadix BD-a59.</title>
        <authorList>
            <person name="Lee S.H."/>
            <person name="Jin H.M."/>
            <person name="Lee H.J."/>
            <person name="Kim J.M."/>
            <person name="Jeon C.O."/>
        </authorList>
    </citation>
    <scope>NUCLEOTIDE SEQUENCE [LARGE SCALE GENOMIC DNA]</scope>
    <source>
        <strain evidence="3 4">BD-a59</strain>
    </source>
</reference>
<dbReference type="HOGENOM" id="CLU_1739031_0_0_6"/>
<dbReference type="OrthoDB" id="5986268at2"/>
<gene>
    <name evidence="3" type="ordered locus">DSC_00745</name>
</gene>
<dbReference type="InterPro" id="IPR011992">
    <property type="entry name" value="EF-hand-dom_pair"/>
</dbReference>
<protein>
    <submittedName>
        <fullName evidence="3">Ca2+ sensor</fullName>
    </submittedName>
</protein>
<accession>G7USU1</accession>
<dbReference type="RefSeq" id="WP_014162123.1">
    <property type="nucleotide sequence ID" value="NC_016147.2"/>
</dbReference>
<dbReference type="InterPro" id="IPR002048">
    <property type="entry name" value="EF_hand_dom"/>
</dbReference>
<dbReference type="PROSITE" id="PS00018">
    <property type="entry name" value="EF_HAND_1"/>
    <property type="match status" value="2"/>
</dbReference>
<dbReference type="SUPFAM" id="SSF47473">
    <property type="entry name" value="EF-hand"/>
    <property type="match status" value="1"/>
</dbReference>
<dbReference type="GO" id="GO:0005509">
    <property type="term" value="F:calcium ion binding"/>
    <property type="evidence" value="ECO:0007669"/>
    <property type="project" value="InterPro"/>
</dbReference>
<dbReference type="SMART" id="SM00054">
    <property type="entry name" value="EFh"/>
    <property type="match status" value="2"/>
</dbReference>
<dbReference type="AlphaFoldDB" id="G7USU1"/>
<dbReference type="Gene3D" id="1.10.238.10">
    <property type="entry name" value="EF-hand"/>
    <property type="match status" value="2"/>
</dbReference>
<feature type="signal peptide" evidence="1">
    <location>
        <begin position="1"/>
        <end position="23"/>
    </location>
</feature>
<proteinExistence type="predicted"/>
<dbReference type="InterPro" id="IPR018247">
    <property type="entry name" value="EF_Hand_1_Ca_BS"/>
</dbReference>